<accession>A0AA35NDP7</accession>
<dbReference type="InterPro" id="IPR014016">
    <property type="entry name" value="UvrD-like_ATP-bd"/>
</dbReference>
<evidence type="ECO:0000256" key="1">
    <source>
        <dbReference type="ARBA" id="ARBA00009922"/>
    </source>
</evidence>
<evidence type="ECO:0000313" key="17">
    <source>
        <dbReference type="EMBL" id="CAI4034332.1"/>
    </source>
</evidence>
<keyword evidence="2 13" id="KW-0547">Nucleotide-binding</keyword>
<dbReference type="Gene3D" id="1.10.10.160">
    <property type="match status" value="1"/>
</dbReference>
<evidence type="ECO:0000256" key="10">
    <source>
        <dbReference type="ARBA" id="ARBA00034617"/>
    </source>
</evidence>
<keyword evidence="9" id="KW-0413">Isomerase</keyword>
<keyword evidence="6 13" id="KW-0067">ATP-binding</keyword>
<dbReference type="SUPFAM" id="SSF52540">
    <property type="entry name" value="P-loop containing nucleoside triphosphate hydrolases"/>
    <property type="match status" value="1"/>
</dbReference>
<evidence type="ECO:0000256" key="2">
    <source>
        <dbReference type="ARBA" id="ARBA00022741"/>
    </source>
</evidence>
<dbReference type="Proteomes" id="UP001161438">
    <property type="component" value="Chromosome 10"/>
</dbReference>
<dbReference type="PROSITE" id="PS51198">
    <property type="entry name" value="UVRD_HELICASE_ATP_BIND"/>
    <property type="match status" value="1"/>
</dbReference>
<evidence type="ECO:0000256" key="5">
    <source>
        <dbReference type="ARBA" id="ARBA00022806"/>
    </source>
</evidence>
<dbReference type="Pfam" id="PF13361">
    <property type="entry name" value="UvrD_C"/>
    <property type="match status" value="1"/>
</dbReference>
<keyword evidence="5 13" id="KW-0347">Helicase</keyword>
<dbReference type="RefSeq" id="XP_056077453.1">
    <property type="nucleotide sequence ID" value="XM_056223434.1"/>
</dbReference>
<keyword evidence="3" id="KW-0227">DNA damage</keyword>
<dbReference type="PANTHER" id="PTHR11070:SF2">
    <property type="entry name" value="ATP-DEPENDENT DNA HELICASE SRS2"/>
    <property type="match status" value="1"/>
</dbReference>
<evidence type="ECO:0000256" key="8">
    <source>
        <dbReference type="ARBA" id="ARBA00023204"/>
    </source>
</evidence>
<evidence type="ECO:0000256" key="14">
    <source>
        <dbReference type="SAM" id="MobiDB-lite"/>
    </source>
</evidence>
<comment type="catalytic activity">
    <reaction evidence="10">
        <text>Couples ATP hydrolysis with the unwinding of duplex DNA by translocating in the 3'-5' direction.</text>
        <dbReference type="EC" id="5.6.2.4"/>
    </reaction>
</comment>
<feature type="region of interest" description="Disordered" evidence="14">
    <location>
        <begin position="855"/>
        <end position="903"/>
    </location>
</feature>
<evidence type="ECO:0000256" key="9">
    <source>
        <dbReference type="ARBA" id="ARBA00023235"/>
    </source>
</evidence>
<feature type="domain" description="UvrD-like helicase C-terminal" evidence="16">
    <location>
        <begin position="317"/>
        <end position="654"/>
    </location>
</feature>
<comment type="similarity">
    <text evidence="1">Belongs to the helicase family. UvrD subfamily.</text>
</comment>
<keyword evidence="8" id="KW-0234">DNA repair</keyword>
<feature type="binding site" evidence="13">
    <location>
        <begin position="35"/>
        <end position="42"/>
    </location>
    <ligand>
        <name>ATP</name>
        <dbReference type="ChEBI" id="CHEBI:30616"/>
    </ligand>
</feature>
<dbReference type="GO" id="GO:0005634">
    <property type="term" value="C:nucleus"/>
    <property type="evidence" value="ECO:0007669"/>
    <property type="project" value="TreeGrafter"/>
</dbReference>
<organism evidence="17 18">
    <name type="scientific">Saccharomyces mikatae IFO 1815</name>
    <dbReference type="NCBI Taxonomy" id="226126"/>
    <lineage>
        <taxon>Eukaryota</taxon>
        <taxon>Fungi</taxon>
        <taxon>Dikarya</taxon>
        <taxon>Ascomycota</taxon>
        <taxon>Saccharomycotina</taxon>
        <taxon>Saccharomycetes</taxon>
        <taxon>Saccharomycetales</taxon>
        <taxon>Saccharomycetaceae</taxon>
        <taxon>Saccharomyces</taxon>
    </lineage>
</organism>
<dbReference type="InterPro" id="IPR027417">
    <property type="entry name" value="P-loop_NTPase"/>
</dbReference>
<keyword evidence="4 13" id="KW-0378">Hydrolase</keyword>
<dbReference type="Gene3D" id="1.10.486.10">
    <property type="entry name" value="PCRA, domain 4"/>
    <property type="match status" value="1"/>
</dbReference>
<feature type="region of interest" description="Disordered" evidence="14">
    <location>
        <begin position="931"/>
        <end position="958"/>
    </location>
</feature>
<dbReference type="GO" id="GO:0000725">
    <property type="term" value="P:recombinational repair"/>
    <property type="evidence" value="ECO:0007669"/>
    <property type="project" value="TreeGrafter"/>
</dbReference>
<dbReference type="Pfam" id="PF00580">
    <property type="entry name" value="UvrD-helicase"/>
    <property type="match status" value="1"/>
</dbReference>
<feature type="region of interest" description="Disordered" evidence="14">
    <location>
        <begin position="676"/>
        <end position="704"/>
    </location>
</feature>
<evidence type="ECO:0000256" key="3">
    <source>
        <dbReference type="ARBA" id="ARBA00022763"/>
    </source>
</evidence>
<evidence type="ECO:0000256" key="12">
    <source>
        <dbReference type="ARBA" id="ARBA00048988"/>
    </source>
</evidence>
<dbReference type="EC" id="5.6.2.4" evidence="11"/>
<feature type="domain" description="UvrD-like helicase ATP-binding" evidence="15">
    <location>
        <begin position="14"/>
        <end position="316"/>
    </location>
</feature>
<dbReference type="AlphaFoldDB" id="A0AA35NDP7"/>
<name>A0AA35NDP7_SACMI</name>
<dbReference type="CDD" id="cd22877">
    <property type="entry name" value="Srs2_C"/>
    <property type="match status" value="1"/>
</dbReference>
<dbReference type="GO" id="GO:0043138">
    <property type="term" value="F:3'-5' DNA helicase activity"/>
    <property type="evidence" value="ECO:0007669"/>
    <property type="project" value="UniProtKB-EC"/>
</dbReference>
<feature type="compositionally biased region" description="Basic and acidic residues" evidence="14">
    <location>
        <begin position="931"/>
        <end position="942"/>
    </location>
</feature>
<evidence type="ECO:0000259" key="15">
    <source>
        <dbReference type="PROSITE" id="PS51198"/>
    </source>
</evidence>
<keyword evidence="7" id="KW-0238">DNA-binding</keyword>
<dbReference type="InterPro" id="IPR013986">
    <property type="entry name" value="DExx_box_DNA_helicase_dom_sf"/>
</dbReference>
<protein>
    <recommendedName>
        <fullName evidence="11">DNA 3'-5' helicase</fullName>
        <ecNumber evidence="11">5.6.2.4</ecNumber>
    </recommendedName>
</protein>
<feature type="compositionally biased region" description="Acidic residues" evidence="14">
    <location>
        <begin position="682"/>
        <end position="691"/>
    </location>
</feature>
<proteinExistence type="inferred from homology"/>
<dbReference type="GO" id="GO:0005524">
    <property type="term" value="F:ATP binding"/>
    <property type="evidence" value="ECO:0007669"/>
    <property type="project" value="UniProtKB-UniRule"/>
</dbReference>
<dbReference type="GeneID" id="80919149"/>
<dbReference type="GO" id="GO:0016787">
    <property type="term" value="F:hydrolase activity"/>
    <property type="evidence" value="ECO:0007669"/>
    <property type="project" value="UniProtKB-UniRule"/>
</dbReference>
<dbReference type="InterPro" id="IPR000212">
    <property type="entry name" value="DNA_helicase_UvrD/REP"/>
</dbReference>
<keyword evidence="18" id="KW-1185">Reference proteome</keyword>
<dbReference type="FunFam" id="3.40.50.300:FF:001201">
    <property type="entry name" value="ATP-dependent DNA helicase UvrD2"/>
    <property type="match status" value="1"/>
</dbReference>
<evidence type="ECO:0000256" key="13">
    <source>
        <dbReference type="PROSITE-ProRule" id="PRU00560"/>
    </source>
</evidence>
<dbReference type="EMBL" id="OX365766">
    <property type="protein sequence ID" value="CAI4034332.1"/>
    <property type="molecule type" value="Genomic_DNA"/>
</dbReference>
<comment type="catalytic activity">
    <reaction evidence="12">
        <text>ATP + H2O = ADP + phosphate + H(+)</text>
        <dbReference type="Rhea" id="RHEA:13065"/>
        <dbReference type="ChEBI" id="CHEBI:15377"/>
        <dbReference type="ChEBI" id="CHEBI:15378"/>
        <dbReference type="ChEBI" id="CHEBI:30616"/>
        <dbReference type="ChEBI" id="CHEBI:43474"/>
        <dbReference type="ChEBI" id="CHEBI:456216"/>
        <dbReference type="EC" id="5.6.2.4"/>
    </reaction>
</comment>
<evidence type="ECO:0000256" key="11">
    <source>
        <dbReference type="ARBA" id="ARBA00034808"/>
    </source>
</evidence>
<reference evidence="17" key="1">
    <citation type="submission" date="2022-10" db="EMBL/GenBank/DDBJ databases">
        <authorList>
            <person name="Byrne P K."/>
        </authorList>
    </citation>
    <scope>NUCLEOTIDE SEQUENCE</scope>
    <source>
        <strain evidence="17">IFO1815</strain>
    </source>
</reference>
<dbReference type="InterPro" id="IPR014017">
    <property type="entry name" value="DNA_helicase_UvrD-like_C"/>
</dbReference>
<evidence type="ECO:0000256" key="4">
    <source>
        <dbReference type="ARBA" id="ARBA00022801"/>
    </source>
</evidence>
<dbReference type="CDD" id="cd17932">
    <property type="entry name" value="DEXQc_UvrD"/>
    <property type="match status" value="1"/>
</dbReference>
<evidence type="ECO:0000256" key="6">
    <source>
        <dbReference type="ARBA" id="ARBA00022840"/>
    </source>
</evidence>
<dbReference type="PANTHER" id="PTHR11070">
    <property type="entry name" value="UVRD / RECB / PCRA DNA HELICASE FAMILY MEMBER"/>
    <property type="match status" value="1"/>
</dbReference>
<gene>
    <name evidence="17" type="primary">SMKI10G1190</name>
    <name evidence="17" type="ORF">SMKI_10G1190</name>
</gene>
<dbReference type="Gene3D" id="3.40.50.300">
    <property type="entry name" value="P-loop containing nucleotide triphosphate hydrolases"/>
    <property type="match status" value="2"/>
</dbReference>
<dbReference type="GO" id="GO:0003677">
    <property type="term" value="F:DNA binding"/>
    <property type="evidence" value="ECO:0007669"/>
    <property type="project" value="UniProtKB-KW"/>
</dbReference>
<evidence type="ECO:0000313" key="18">
    <source>
        <dbReference type="Proteomes" id="UP001161438"/>
    </source>
</evidence>
<sequence>MSSNNDLLLNILSQLNAQQRAAALFDYTRGLQVIAGPGTGKTKVLTSRVAYLILHHHIHPRDIIVTTFTNKAANEMRERLQEMLRETGVNVSELLIGTFHSICLKILYRFGHLVDLQKDWRIIDEKEIDTILDDMIEKVPDQIRDYASSITRKVNLCMPKKNGDEWSIHPKLIKKHISRLKSSAILPEEYILDSNHDAALAYFYQIYQSELSKKNTLDFDDLLMYTFRLLTRVRVLSNIKHVLVDEFQDTNGIQLDLMFLFAKGNHHLSRGMTIVGDPDQSIYAFRNALAHNFLEMGRKCPIEYSTIILVENYRSSQKILNTSEILITQQNRGRQNRAPLRAQFDLDFPPVYMNFPAYFLEAPSLVRELLYLKALPNLFTFNDFAILVRQRRQIRRIESALIEHQIPYKIIRGHSFWDSKETRAMLNLLKIIFSPNDKHAILASLLYPARGLGPATGEKIRNALETLATDVSCFQILKEISSKKIMLDIPTKGRSVIADFISMIENCQLLLQGALLAGLSDLYDKLYELSGLKYEYLYKDGKKKTDLLEKSEPNLLNARHKNIELLKNYFLALLNKSESSENEKNDCEREIEDKSETAEKSAITPKEYLRNFFNSLSLHSDAAEEEESETNKSAKMNREKNGFVTISTIHGAKGLEWPVVFIPGCEEGIIPCVFNDDKKDESEEEEEEDSDSDKKDASPKKAKVLSVEDSIDEERRMFFVAQTRAKYLLYLSNTTTVEDVDRPRIASRFLTTDLVKAMSDSQRLFESTSSIKKFYRILNKKPPSQNDNLFSLDQLRKDYNQFIENRRERIIWQGMPMNDIYGIQLSRNKLTGSVDDFTSAADQLRLEMNNSIFPQKKHPLRPYPSKNSGNCAPRNIVKSPERRYAPETTSHGSPTKKKVYAPQYGSINNVPTRQEFHCSTGRNVPFLRREDRSITDISERSSTRSLKGASPNKSSRVSHVLMEQSPTRLFKNNVVRNIHVPTAGAFITETQSNVNEQGHLEYVNKSSHTLLSSEFSSASSNSGQSNNLIQDIKDELDLSDDELLNDISIERRRELLNSQATKTMKVKSRNRKSKGGDQVKVEEVIDLKSEYEEDDSRNTTAAELLHNPDDTTVDNRPIISNAKFLADAAMKKTQKLSKKVKNEPASSQMDIFSQLTRAKKKSKLNNGEIIVID</sequence>
<dbReference type="CDD" id="cd18807">
    <property type="entry name" value="SF1_C_UvrD"/>
    <property type="match status" value="1"/>
</dbReference>
<evidence type="ECO:0000256" key="7">
    <source>
        <dbReference type="ARBA" id="ARBA00023125"/>
    </source>
</evidence>
<dbReference type="PROSITE" id="PS51217">
    <property type="entry name" value="UVRD_HELICASE_CTER"/>
    <property type="match status" value="1"/>
</dbReference>
<evidence type="ECO:0000259" key="16">
    <source>
        <dbReference type="PROSITE" id="PS51217"/>
    </source>
</evidence>